<dbReference type="Proteomes" id="UP000031327">
    <property type="component" value="Unassembled WGS sequence"/>
</dbReference>
<evidence type="ECO:0008006" key="5">
    <source>
        <dbReference type="Google" id="ProtNLM"/>
    </source>
</evidence>
<evidence type="ECO:0000313" key="3">
    <source>
        <dbReference type="EMBL" id="KID56405.1"/>
    </source>
</evidence>
<organism evidence="2 4">
    <name type="scientific">Pseudoalteromonas luteoviolacea</name>
    <dbReference type="NCBI Taxonomy" id="43657"/>
    <lineage>
        <taxon>Bacteria</taxon>
        <taxon>Pseudomonadati</taxon>
        <taxon>Pseudomonadota</taxon>
        <taxon>Gammaproteobacteria</taxon>
        <taxon>Alteromonadales</taxon>
        <taxon>Pseudoalteromonadaceae</taxon>
        <taxon>Pseudoalteromonas</taxon>
    </lineage>
</organism>
<evidence type="ECO:0000256" key="1">
    <source>
        <dbReference type="SAM" id="SignalP"/>
    </source>
</evidence>
<dbReference type="AlphaFoldDB" id="A0A0C1Q539"/>
<feature type="signal peptide" evidence="1">
    <location>
        <begin position="1"/>
        <end position="19"/>
    </location>
</feature>
<name>A0A0C1Q539_9GAMM</name>
<accession>A0A0C1Q539</accession>
<dbReference type="OrthoDB" id="6289599at2"/>
<dbReference type="EMBL" id="JWIC01000007">
    <property type="protein sequence ID" value="KID56405.1"/>
    <property type="molecule type" value="Genomic_DNA"/>
</dbReference>
<keyword evidence="1" id="KW-0732">Signal</keyword>
<reference evidence="2 4" key="1">
    <citation type="submission" date="2014-12" db="EMBL/GenBank/DDBJ databases">
        <title>Draft Genome Sequence of Pseudoalteromonas luteoviolacea HI1.</title>
        <authorList>
            <person name="Asahina A.Y."/>
            <person name="Hadfield M.G."/>
        </authorList>
    </citation>
    <scope>NUCLEOTIDE SEQUENCE [LARGE SCALE GENOMIC DNA]</scope>
    <source>
        <strain evidence="2 4">HI1</strain>
    </source>
</reference>
<proteinExistence type="predicted"/>
<dbReference type="EMBL" id="JWIC01000007">
    <property type="protein sequence ID" value="KID55681.1"/>
    <property type="molecule type" value="Genomic_DNA"/>
</dbReference>
<protein>
    <recommendedName>
        <fullName evidence="5">Outer membrane protein beta-barrel domain-containing protein</fullName>
    </recommendedName>
</protein>
<evidence type="ECO:0000313" key="4">
    <source>
        <dbReference type="Proteomes" id="UP000031327"/>
    </source>
</evidence>
<dbReference type="RefSeq" id="WP_039610259.1">
    <property type="nucleotide sequence ID" value="NZ_JWIC01000007.1"/>
</dbReference>
<sequence>MKKMLCMMMLSVSGLNVQAADLSKTFIEFGYVQSDFGDKSKVEPDGIKLGFGYEFENGLYTSFSVKRQGDTIESGPRQLDIDIDENYFELGYILYETSDGRFSFGAGLGEMDWHLKHYTLEGDFYRFFTEYEHRFNEYVSGYARLGYEYFEPKGAKNNEGAWAELGVQAHMGDSSIVLSYFDSQGIDQLGITYRYAF</sequence>
<gene>
    <name evidence="2" type="ORF">JF50_14950</name>
    <name evidence="3" type="ORF">JF50_19540</name>
</gene>
<comment type="caution">
    <text evidence="2">The sequence shown here is derived from an EMBL/GenBank/DDBJ whole genome shotgun (WGS) entry which is preliminary data.</text>
</comment>
<feature type="chain" id="PRO_5007392106" description="Outer membrane protein beta-barrel domain-containing protein" evidence="1">
    <location>
        <begin position="20"/>
        <end position="197"/>
    </location>
</feature>
<evidence type="ECO:0000313" key="2">
    <source>
        <dbReference type="EMBL" id="KID55681.1"/>
    </source>
</evidence>